<evidence type="ECO:0000313" key="2">
    <source>
        <dbReference type="EMBL" id="MDQ7248156.1"/>
    </source>
</evidence>
<sequence length="194" mass="20002">MAVGRSSGRTAAVAVDRGRHSRGPARRHESVAKPERAAPTAAVVAPPAFHERFLIEEGHAAAFRIEVGGGWANGTLPAGAGENAIAKFLSEAIGLAKQMQAAMGGETATVQFLIADPQAGASRQSAIQVSVEKAGGTVVTLQPGGSGHLVAMLQHFLMALNQPPRDTTPRNPVPAARPRIPGWPYAPLSASRAG</sequence>
<dbReference type="EMBL" id="JAUYVI010000003">
    <property type="protein sequence ID" value="MDQ7248156.1"/>
    <property type="molecule type" value="Genomic_DNA"/>
</dbReference>
<evidence type="ECO:0008006" key="4">
    <source>
        <dbReference type="Google" id="ProtNLM"/>
    </source>
</evidence>
<proteinExistence type="predicted"/>
<feature type="compositionally biased region" description="Basic and acidic residues" evidence="1">
    <location>
        <begin position="26"/>
        <end position="36"/>
    </location>
</feature>
<keyword evidence="3" id="KW-1185">Reference proteome</keyword>
<reference evidence="3" key="1">
    <citation type="submission" date="2023-08" db="EMBL/GenBank/DDBJ databases">
        <title>Rhodospirillaceae gen. nov., a novel taxon isolated from the Yangtze River Yuezi River estuary sludge.</title>
        <authorList>
            <person name="Ruan L."/>
        </authorList>
    </citation>
    <scope>NUCLEOTIDE SEQUENCE [LARGE SCALE GENOMIC DNA]</scope>
    <source>
        <strain evidence="3">R-7</strain>
    </source>
</reference>
<dbReference type="RefSeq" id="WP_379955601.1">
    <property type="nucleotide sequence ID" value="NZ_JAUYVI010000003.1"/>
</dbReference>
<feature type="region of interest" description="Disordered" evidence="1">
    <location>
        <begin position="162"/>
        <end position="194"/>
    </location>
</feature>
<comment type="caution">
    <text evidence="2">The sequence shown here is derived from an EMBL/GenBank/DDBJ whole genome shotgun (WGS) entry which is preliminary data.</text>
</comment>
<evidence type="ECO:0000313" key="3">
    <source>
        <dbReference type="Proteomes" id="UP001230156"/>
    </source>
</evidence>
<name>A0ABU0YMB9_9PROT</name>
<feature type="region of interest" description="Disordered" evidence="1">
    <location>
        <begin position="1"/>
        <end position="39"/>
    </location>
</feature>
<gene>
    <name evidence="2" type="ORF">Q8A70_10795</name>
</gene>
<organism evidence="2 3">
    <name type="scientific">Dongia sedimenti</name>
    <dbReference type="NCBI Taxonomy" id="3064282"/>
    <lineage>
        <taxon>Bacteria</taxon>
        <taxon>Pseudomonadati</taxon>
        <taxon>Pseudomonadota</taxon>
        <taxon>Alphaproteobacteria</taxon>
        <taxon>Rhodospirillales</taxon>
        <taxon>Dongiaceae</taxon>
        <taxon>Dongia</taxon>
    </lineage>
</organism>
<dbReference type="Proteomes" id="UP001230156">
    <property type="component" value="Unassembled WGS sequence"/>
</dbReference>
<protein>
    <recommendedName>
        <fullName evidence="4">Roadblock/LC7 domain-containing protein</fullName>
    </recommendedName>
</protein>
<evidence type="ECO:0000256" key="1">
    <source>
        <dbReference type="SAM" id="MobiDB-lite"/>
    </source>
</evidence>
<accession>A0ABU0YMB9</accession>